<feature type="chain" id="PRO_5040968880" description="PEP-CTERM sorting domain-containing protein" evidence="1">
    <location>
        <begin position="26"/>
        <end position="227"/>
    </location>
</feature>
<accession>A0A9X4M5S1</accession>
<proteinExistence type="predicted"/>
<feature type="signal peptide" evidence="1">
    <location>
        <begin position="1"/>
        <end position="25"/>
    </location>
</feature>
<sequence>MKKLLTASAFLTATSLLGMVGNAQAATISALTGYSTMGGASTGMQVRVTFADNTTSTGVWSAVDFYSGAASADGWTLFQSGDTFGNPWTFSNNSSKTISSLFINAIAGSTLFDRTNPNPGTTGSAAGWDFTPVSGSSPTSFTYSNIVNLVGQPAVGDLYAALTINWDSGFSTGSNLSFIADTDSAISVIDPSNPQPVPVPAAFIGIGLAGAFLAKKEISRRQKSHKA</sequence>
<evidence type="ECO:0008006" key="4">
    <source>
        <dbReference type="Google" id="ProtNLM"/>
    </source>
</evidence>
<keyword evidence="1" id="KW-0732">Signal</keyword>
<evidence type="ECO:0000313" key="3">
    <source>
        <dbReference type="Proteomes" id="UP001152872"/>
    </source>
</evidence>
<reference evidence="2" key="1">
    <citation type="submission" date="2019-05" db="EMBL/GenBank/DDBJ databases">
        <title>Whole genome sequencing of Pseudanabaena catenata USMAC16.</title>
        <authorList>
            <person name="Khan Z."/>
            <person name="Omar W.M."/>
            <person name="Convey P."/>
            <person name="Merican F."/>
            <person name="Najimudin N."/>
        </authorList>
    </citation>
    <scope>NUCLEOTIDE SEQUENCE</scope>
    <source>
        <strain evidence="2">USMAC16</strain>
    </source>
</reference>
<dbReference type="EMBL" id="VBTY01000039">
    <property type="protein sequence ID" value="MDG3494286.1"/>
    <property type="molecule type" value="Genomic_DNA"/>
</dbReference>
<keyword evidence="3" id="KW-1185">Reference proteome</keyword>
<evidence type="ECO:0000256" key="1">
    <source>
        <dbReference type="SAM" id="SignalP"/>
    </source>
</evidence>
<evidence type="ECO:0000313" key="2">
    <source>
        <dbReference type="EMBL" id="MDG3494286.1"/>
    </source>
</evidence>
<organism evidence="2 3">
    <name type="scientific">Pseudanabaena catenata USMAC16</name>
    <dbReference type="NCBI Taxonomy" id="1855837"/>
    <lineage>
        <taxon>Bacteria</taxon>
        <taxon>Bacillati</taxon>
        <taxon>Cyanobacteriota</taxon>
        <taxon>Cyanophyceae</taxon>
        <taxon>Pseudanabaenales</taxon>
        <taxon>Pseudanabaenaceae</taxon>
        <taxon>Pseudanabaena</taxon>
    </lineage>
</organism>
<protein>
    <recommendedName>
        <fullName evidence="4">PEP-CTERM sorting domain-containing protein</fullName>
    </recommendedName>
</protein>
<dbReference type="AlphaFoldDB" id="A0A9X4M5S1"/>
<name>A0A9X4M5S1_9CYAN</name>
<comment type="caution">
    <text evidence="2">The sequence shown here is derived from an EMBL/GenBank/DDBJ whole genome shotgun (WGS) entry which is preliminary data.</text>
</comment>
<dbReference type="RefSeq" id="WP_009626352.1">
    <property type="nucleotide sequence ID" value="NZ_VBTY01000039.1"/>
</dbReference>
<dbReference type="Proteomes" id="UP001152872">
    <property type="component" value="Unassembled WGS sequence"/>
</dbReference>
<gene>
    <name evidence="2" type="ORF">FEV09_06915</name>
</gene>